<dbReference type="eggNOG" id="COG2453">
    <property type="taxonomic scope" value="Bacteria"/>
</dbReference>
<feature type="domain" description="ABC transporter" evidence="6">
    <location>
        <begin position="42"/>
        <end position="285"/>
    </location>
</feature>
<dbReference type="InParanoid" id="E8R0D6"/>
<evidence type="ECO:0000259" key="6">
    <source>
        <dbReference type="PROSITE" id="PS50893"/>
    </source>
</evidence>
<dbReference type="FunFam" id="3.90.190.10:FF:000157">
    <property type="entry name" value="Protein-tyrosine phosphatase"/>
    <property type="match status" value="1"/>
</dbReference>
<accession>E8R0D6</accession>
<keyword evidence="8" id="KW-1185">Reference proteome</keyword>
<dbReference type="GO" id="GO:0016791">
    <property type="term" value="F:phosphatase activity"/>
    <property type="evidence" value="ECO:0007669"/>
    <property type="project" value="UniProtKB-ARBA"/>
</dbReference>
<dbReference type="InterPro" id="IPR015854">
    <property type="entry name" value="ABC_transpr_LolD-like"/>
</dbReference>
<dbReference type="EMBL" id="CP002353">
    <property type="protein sequence ID" value="ADV62263.1"/>
    <property type="molecule type" value="Genomic_DNA"/>
</dbReference>
<evidence type="ECO:0000313" key="7">
    <source>
        <dbReference type="EMBL" id="ADV62263.1"/>
    </source>
</evidence>
<gene>
    <name evidence="7" type="ordered locus">Isop_1679</name>
</gene>
<proteinExistence type="predicted"/>
<reference evidence="7 8" key="2">
    <citation type="journal article" date="2011" name="Stand. Genomic Sci.">
        <title>Complete genome sequence of Isosphaera pallida type strain (IS1B).</title>
        <authorList>
            <consortium name="US DOE Joint Genome Institute (JGI-PGF)"/>
            <person name="Goker M."/>
            <person name="Cleland D."/>
            <person name="Saunders E."/>
            <person name="Lapidus A."/>
            <person name="Nolan M."/>
            <person name="Lucas S."/>
            <person name="Hammon N."/>
            <person name="Deshpande S."/>
            <person name="Cheng J.F."/>
            <person name="Tapia R."/>
            <person name="Han C."/>
            <person name="Goodwin L."/>
            <person name="Pitluck S."/>
            <person name="Liolios K."/>
            <person name="Pagani I."/>
            <person name="Ivanova N."/>
            <person name="Mavromatis K."/>
            <person name="Pati A."/>
            <person name="Chen A."/>
            <person name="Palaniappan K."/>
            <person name="Land M."/>
            <person name="Hauser L."/>
            <person name="Chang Y.J."/>
            <person name="Jeffries C.D."/>
            <person name="Detter J.C."/>
            <person name="Beck B."/>
            <person name="Woyke T."/>
            <person name="Bristow J."/>
            <person name="Eisen J.A."/>
            <person name="Markowitz V."/>
            <person name="Hugenholtz P."/>
            <person name="Kyrpides N.C."/>
            <person name="Klenk H.P."/>
        </authorList>
    </citation>
    <scope>NUCLEOTIDE SEQUENCE [LARGE SCALE GENOMIC DNA]</scope>
    <source>
        <strain evidence="8">ATCC 43644 / DSM 9630 / IS1B</strain>
    </source>
</reference>
<dbReference type="STRING" id="575540.Isop_1679"/>
<keyword evidence="2" id="KW-0378">Hydrolase</keyword>
<dbReference type="Pfam" id="PF00005">
    <property type="entry name" value="ABC_tran"/>
    <property type="match status" value="1"/>
</dbReference>
<dbReference type="GO" id="GO:0016887">
    <property type="term" value="F:ATP hydrolysis activity"/>
    <property type="evidence" value="ECO:0007669"/>
    <property type="project" value="InterPro"/>
</dbReference>
<feature type="domain" description="Tyrosine specific protein phosphatases" evidence="5">
    <location>
        <begin position="409"/>
        <end position="473"/>
    </location>
</feature>
<protein>
    <submittedName>
        <fullName evidence="7">ABC transporter related protein</fullName>
    </submittedName>
</protein>
<dbReference type="KEGG" id="ipa:Isop_1679"/>
<feature type="region of interest" description="Disordered" evidence="4">
    <location>
        <begin position="1"/>
        <end position="26"/>
    </location>
</feature>
<dbReference type="PANTHER" id="PTHR24220">
    <property type="entry name" value="IMPORT ATP-BINDING PROTEIN"/>
    <property type="match status" value="1"/>
</dbReference>
<dbReference type="SMART" id="SM00404">
    <property type="entry name" value="PTPc_motif"/>
    <property type="match status" value="1"/>
</dbReference>
<dbReference type="InterPro" id="IPR003595">
    <property type="entry name" value="Tyr_Pase_cat"/>
</dbReference>
<keyword evidence="1" id="KW-0547">Nucleotide-binding</keyword>
<dbReference type="Gene3D" id="3.90.190.10">
    <property type="entry name" value="Protein tyrosine phosphatase superfamily"/>
    <property type="match status" value="1"/>
</dbReference>
<dbReference type="PROSITE" id="PS00383">
    <property type="entry name" value="TYR_PHOSPHATASE_1"/>
    <property type="match status" value="1"/>
</dbReference>
<keyword evidence="3" id="KW-0067">ATP-binding</keyword>
<dbReference type="InterPro" id="IPR027417">
    <property type="entry name" value="P-loop_NTPase"/>
</dbReference>
<dbReference type="InterPro" id="IPR016130">
    <property type="entry name" value="Tyr_Pase_AS"/>
</dbReference>
<organism evidence="7 8">
    <name type="scientific">Isosphaera pallida (strain ATCC 43644 / DSM 9630 / IS1B)</name>
    <dbReference type="NCBI Taxonomy" id="575540"/>
    <lineage>
        <taxon>Bacteria</taxon>
        <taxon>Pseudomonadati</taxon>
        <taxon>Planctomycetota</taxon>
        <taxon>Planctomycetia</taxon>
        <taxon>Isosphaerales</taxon>
        <taxon>Isosphaeraceae</taxon>
        <taxon>Isosphaera</taxon>
    </lineage>
</organism>
<dbReference type="InterPro" id="IPR000387">
    <property type="entry name" value="Tyr_Pase_dom"/>
</dbReference>
<evidence type="ECO:0000313" key="8">
    <source>
        <dbReference type="Proteomes" id="UP000008631"/>
    </source>
</evidence>
<dbReference type="SMART" id="SM00382">
    <property type="entry name" value="AAA"/>
    <property type="match status" value="1"/>
</dbReference>
<dbReference type="SUPFAM" id="SSF52799">
    <property type="entry name" value="(Phosphotyrosine protein) phosphatases II"/>
    <property type="match status" value="1"/>
</dbReference>
<dbReference type="AlphaFoldDB" id="E8R0D6"/>
<dbReference type="GO" id="GO:0022857">
    <property type="term" value="F:transmembrane transporter activity"/>
    <property type="evidence" value="ECO:0007669"/>
    <property type="project" value="TreeGrafter"/>
</dbReference>
<evidence type="ECO:0000256" key="2">
    <source>
        <dbReference type="ARBA" id="ARBA00022801"/>
    </source>
</evidence>
<dbReference type="InterPro" id="IPR003439">
    <property type="entry name" value="ABC_transporter-like_ATP-bd"/>
</dbReference>
<dbReference type="GO" id="GO:0005524">
    <property type="term" value="F:ATP binding"/>
    <property type="evidence" value="ECO:0007669"/>
    <property type="project" value="UniProtKB-KW"/>
</dbReference>
<dbReference type="Pfam" id="PF22784">
    <property type="entry name" value="PTP-SAK"/>
    <property type="match status" value="1"/>
</dbReference>
<evidence type="ECO:0000256" key="3">
    <source>
        <dbReference type="ARBA" id="ARBA00022840"/>
    </source>
</evidence>
<dbReference type="InterPro" id="IPR057023">
    <property type="entry name" value="PTP-SAK"/>
</dbReference>
<dbReference type="SUPFAM" id="SSF52540">
    <property type="entry name" value="P-loop containing nucleoside triphosphate hydrolases"/>
    <property type="match status" value="1"/>
</dbReference>
<dbReference type="InterPro" id="IPR017871">
    <property type="entry name" value="ABC_transporter-like_CS"/>
</dbReference>
<sequence>MEEVAGNRPAPLRSSNGGGVPSGMVNGSSDLLMEGSSLRSSLRLERFGAAYGDRVALVDITLSWPDRGVIAVVGPGSSGKSTLVRTLCGINASIVNFKTWGRVWYRDALLDVSNTAEDQGETSRPMLVAQKLRLLASTVARNAAMLFPDRHALSPREAAERVRDLLLHLGQDDLAARLEDQVVELSLGQQRRLALARLTPVDPAVVCLDEPTDGLEDQEADPLIDFIRAEGQRRCVVVVTHRLDHARRLAQGGRVLLIGGGRVLADQPTEEFFESPACPEAADYVRTGCCQVVAADADPDMLDPNQPPPPALPSEVREIREQARRPGSLRPPSGFRWLYPGRLAGTSKPGLLVELEEDLAGLAGLGITTLVCLTAETPPIASNDLARHGIRGLTLPMPDMGAPCLEDGLTFLEDLKHRLDAGEVVALHCRGGLGRTGMMLAAYLIYQGASALEALERVRQVEPKYVQSLTQVTFLDELARRLGRDSNPICPVWEGDSRVALAE</sequence>
<dbReference type="PROSITE" id="PS50893">
    <property type="entry name" value="ABC_TRANSPORTER_2"/>
    <property type="match status" value="1"/>
</dbReference>
<reference key="1">
    <citation type="submission" date="2010-11" db="EMBL/GenBank/DDBJ databases">
        <title>The complete sequence of chromosome of Isophaera pallida ATCC 43644.</title>
        <authorList>
            <consortium name="US DOE Joint Genome Institute (JGI-PGF)"/>
            <person name="Lucas S."/>
            <person name="Copeland A."/>
            <person name="Lapidus A."/>
            <person name="Bruce D."/>
            <person name="Goodwin L."/>
            <person name="Pitluck S."/>
            <person name="Kyrpides N."/>
            <person name="Mavromatis K."/>
            <person name="Pagani I."/>
            <person name="Ivanova N."/>
            <person name="Saunders E."/>
            <person name="Brettin T."/>
            <person name="Detter J.C."/>
            <person name="Han C."/>
            <person name="Tapia R."/>
            <person name="Land M."/>
            <person name="Hauser L."/>
            <person name="Markowitz V."/>
            <person name="Cheng J.-F."/>
            <person name="Hugenholtz P."/>
            <person name="Woyke T."/>
            <person name="Wu D."/>
            <person name="Eisen J.A."/>
        </authorList>
    </citation>
    <scope>NUCLEOTIDE SEQUENCE</scope>
    <source>
        <strain>ATCC 43644</strain>
    </source>
</reference>
<evidence type="ECO:0000259" key="5">
    <source>
        <dbReference type="PROSITE" id="PS50056"/>
    </source>
</evidence>
<dbReference type="InterPro" id="IPR003593">
    <property type="entry name" value="AAA+_ATPase"/>
</dbReference>
<dbReference type="HOGENOM" id="CLU_570904_0_0_0"/>
<evidence type="ECO:0000256" key="1">
    <source>
        <dbReference type="ARBA" id="ARBA00022741"/>
    </source>
</evidence>
<dbReference type="Gene3D" id="3.40.50.300">
    <property type="entry name" value="P-loop containing nucleotide triphosphate hydrolases"/>
    <property type="match status" value="1"/>
</dbReference>
<dbReference type="eggNOG" id="COG1117">
    <property type="taxonomic scope" value="Bacteria"/>
</dbReference>
<dbReference type="Proteomes" id="UP000008631">
    <property type="component" value="Chromosome"/>
</dbReference>
<dbReference type="PROSITE" id="PS50056">
    <property type="entry name" value="TYR_PHOSPHATASE_2"/>
    <property type="match status" value="1"/>
</dbReference>
<name>E8R0D6_ISOPI</name>
<evidence type="ECO:0000256" key="4">
    <source>
        <dbReference type="SAM" id="MobiDB-lite"/>
    </source>
</evidence>
<dbReference type="GO" id="GO:0005886">
    <property type="term" value="C:plasma membrane"/>
    <property type="evidence" value="ECO:0007669"/>
    <property type="project" value="TreeGrafter"/>
</dbReference>
<dbReference type="InterPro" id="IPR029021">
    <property type="entry name" value="Prot-tyrosine_phosphatase-like"/>
</dbReference>
<dbReference type="PROSITE" id="PS00211">
    <property type="entry name" value="ABC_TRANSPORTER_1"/>
    <property type="match status" value="1"/>
</dbReference>